<organism evidence="1 2">
    <name type="scientific">Heterotrigona itama</name>
    <dbReference type="NCBI Taxonomy" id="395501"/>
    <lineage>
        <taxon>Eukaryota</taxon>
        <taxon>Metazoa</taxon>
        <taxon>Ecdysozoa</taxon>
        <taxon>Arthropoda</taxon>
        <taxon>Hexapoda</taxon>
        <taxon>Insecta</taxon>
        <taxon>Pterygota</taxon>
        <taxon>Neoptera</taxon>
        <taxon>Endopterygota</taxon>
        <taxon>Hymenoptera</taxon>
        <taxon>Apocrita</taxon>
        <taxon>Aculeata</taxon>
        <taxon>Apoidea</taxon>
        <taxon>Anthophila</taxon>
        <taxon>Apidae</taxon>
        <taxon>Heterotrigona</taxon>
    </lineage>
</organism>
<gene>
    <name evidence="1" type="ORF">MHI_LOCUS481407</name>
</gene>
<keyword evidence="2" id="KW-1185">Reference proteome</keyword>
<dbReference type="AlphaFoldDB" id="A0A6V7H5E4"/>
<proteinExistence type="predicted"/>
<feature type="non-terminal residue" evidence="1">
    <location>
        <position position="1"/>
    </location>
</feature>
<dbReference type="EMBL" id="CAJDYZ010007798">
    <property type="protein sequence ID" value="CAD1474631.1"/>
    <property type="molecule type" value="Genomic_DNA"/>
</dbReference>
<evidence type="ECO:0000313" key="1">
    <source>
        <dbReference type="EMBL" id="CAD1474631.1"/>
    </source>
</evidence>
<protein>
    <submittedName>
        <fullName evidence="1">Uncharacterized protein</fullName>
    </submittedName>
</protein>
<comment type="caution">
    <text evidence="1">The sequence shown here is derived from an EMBL/GenBank/DDBJ whole genome shotgun (WGS) entry which is preliminary data.</text>
</comment>
<accession>A0A6V7H5E4</accession>
<name>A0A6V7H5E4_9HYME</name>
<dbReference type="Proteomes" id="UP000752696">
    <property type="component" value="Unassembled WGS sequence"/>
</dbReference>
<evidence type="ECO:0000313" key="2">
    <source>
        <dbReference type="Proteomes" id="UP000752696"/>
    </source>
</evidence>
<sequence length="57" mass="6788">DKKDVGEIVDTVTYMTIAFRVPLIYKRWLPVCKTFVFLTNITYVRKTRDSKIIKLIH</sequence>
<reference evidence="1" key="1">
    <citation type="submission" date="2020-07" db="EMBL/GenBank/DDBJ databases">
        <authorList>
            <person name="Nazaruddin N."/>
        </authorList>
    </citation>
    <scope>NUCLEOTIDE SEQUENCE</scope>
</reference>